<dbReference type="InterPro" id="IPR032200">
    <property type="entry name" value="COE_DBD"/>
</dbReference>
<evidence type="ECO:0000313" key="5">
    <source>
        <dbReference type="Proteomes" id="UP000492820"/>
    </source>
</evidence>
<dbReference type="Pfam" id="PF16422">
    <property type="entry name" value="COE1_DBD"/>
    <property type="match status" value="1"/>
</dbReference>
<keyword evidence="1" id="KW-0804">Transcription</keyword>
<dbReference type="PROSITE" id="PS01345">
    <property type="entry name" value="COE"/>
    <property type="match status" value="1"/>
</dbReference>
<keyword evidence="1" id="KW-0863">Zinc-finger</keyword>
<keyword evidence="1" id="KW-0479">Metal-binding</keyword>
<evidence type="ECO:0000256" key="2">
    <source>
        <dbReference type="SAM" id="MobiDB-lite"/>
    </source>
</evidence>
<dbReference type="InterPro" id="IPR018350">
    <property type="entry name" value="Transcription_factor_COE_CS"/>
</dbReference>
<dbReference type="AlphaFoldDB" id="A0A068WDZ4"/>
<sequence length="345" mass="38091">MFVQHPPHLQQQQQSQGEDENAFSNSGGPSTDQSPLYPHGGRSYATFGSQSDERGYLTSSAVTGDEVLFTSPASQFNFVRSWIAQHHHNHNQHHHQNDVNSAHSHQSEVGYQPAGGLQAYPPVGHQFSALIDGSGGGTVSGFSQMPTAAASAARFGMFQASAGGTSTAAPVSSMTGCSQRGAHAEVQSARFEKQPPNNLRKSNFFHFVLALYDRNRHPVEVERAAFIDFVEKEREPDSEKTNNGIHYRLRLLLPNGFQQDQDIYVRLVDSSNKQPIAYEGQDKNPEMCRVLLTHEVMCSRCCDKKSCGNRNETPSDPIIIDRNAYLKTKGIMSSGYDVFTDKDDI</sequence>
<evidence type="ECO:0000259" key="3">
    <source>
        <dbReference type="Pfam" id="PF16422"/>
    </source>
</evidence>
<keyword evidence="1" id="KW-0805">Transcription regulation</keyword>
<dbReference type="GO" id="GO:0006355">
    <property type="term" value="P:regulation of DNA-templated transcription"/>
    <property type="evidence" value="ECO:0007669"/>
    <property type="project" value="InterPro"/>
</dbReference>
<keyword evidence="1" id="KW-0217">Developmental protein</keyword>
<dbReference type="Proteomes" id="UP000492820">
    <property type="component" value="Unassembled WGS sequence"/>
</dbReference>
<feature type="region of interest" description="Disordered" evidence="2">
    <location>
        <begin position="1"/>
        <end position="48"/>
    </location>
</feature>
<dbReference type="PANTHER" id="PTHR10747">
    <property type="entry name" value="TRANSCRIPTION FACTOR COE FAMILY MEMBER"/>
    <property type="match status" value="1"/>
</dbReference>
<dbReference type="InterPro" id="IPR038173">
    <property type="entry name" value="COE_DBD_sf"/>
</dbReference>
<dbReference type="WBParaSite" id="EgrG_001076500">
    <property type="protein sequence ID" value="EgrG_001076500"/>
    <property type="gene ID" value="EgrG_001076500"/>
</dbReference>
<feature type="region of interest" description="Disordered" evidence="2">
    <location>
        <begin position="88"/>
        <end position="114"/>
    </location>
</feature>
<reference evidence="4" key="2">
    <citation type="submission" date="2014-06" db="EMBL/GenBank/DDBJ databases">
        <authorList>
            <person name="Aslett M."/>
        </authorList>
    </citation>
    <scope>NUCLEOTIDE SEQUENCE</scope>
</reference>
<dbReference type="FunFam" id="2.60.40.3180:FF:000004">
    <property type="entry name" value="Transcription factor COE1"/>
    <property type="match status" value="1"/>
</dbReference>
<keyword evidence="1" id="KW-0238">DNA-binding</keyword>
<reference evidence="4 5" key="1">
    <citation type="journal article" date="2013" name="Nature">
        <title>The genomes of four tapeworm species reveal adaptations to parasitism.</title>
        <authorList>
            <person name="Tsai I.J."/>
            <person name="Zarowiecki M."/>
            <person name="Holroyd N."/>
            <person name="Garciarrubio A."/>
            <person name="Sanchez-Flores A."/>
            <person name="Brooks K.L."/>
            <person name="Tracey A."/>
            <person name="Bobes R.J."/>
            <person name="Fragoso G."/>
            <person name="Sciutto E."/>
            <person name="Aslett M."/>
            <person name="Beasley H."/>
            <person name="Bennett H.M."/>
            <person name="Cai J."/>
            <person name="Camicia F."/>
            <person name="Clark R."/>
            <person name="Cucher M."/>
            <person name="De Silva N."/>
            <person name="Day T.A."/>
            <person name="Deplazes P."/>
            <person name="Estrada K."/>
            <person name="Fernandez C."/>
            <person name="Holland P.W."/>
            <person name="Hou J."/>
            <person name="Hu S."/>
            <person name="Huckvale T."/>
            <person name="Hung S.S."/>
            <person name="Kamenetzky L."/>
            <person name="Keane J.A."/>
            <person name="Kiss F."/>
            <person name="Koziol U."/>
            <person name="Lambert O."/>
            <person name="Liu K."/>
            <person name="Luo X."/>
            <person name="Luo Y."/>
            <person name="Macchiaroli N."/>
            <person name="Nichol S."/>
            <person name="Paps J."/>
            <person name="Parkinson J."/>
            <person name="Pouchkina-Stantcheva N."/>
            <person name="Riddiford N."/>
            <person name="Rosenzvit M."/>
            <person name="Salinas G."/>
            <person name="Wasmuth J.D."/>
            <person name="Zamanian M."/>
            <person name="Zheng Y."/>
            <person name="Cai X."/>
            <person name="Soberon X."/>
            <person name="Olson P.D."/>
            <person name="Laclette J.P."/>
            <person name="Brehm K."/>
            <person name="Berriman M."/>
            <person name="Garciarrubio A."/>
            <person name="Bobes R.J."/>
            <person name="Fragoso G."/>
            <person name="Sanchez-Flores A."/>
            <person name="Estrada K."/>
            <person name="Cevallos M.A."/>
            <person name="Morett E."/>
            <person name="Gonzalez V."/>
            <person name="Portillo T."/>
            <person name="Ochoa-Leyva A."/>
            <person name="Jose M.V."/>
            <person name="Sciutto E."/>
            <person name="Landa A."/>
            <person name="Jimenez L."/>
            <person name="Valdes V."/>
            <person name="Carrero J.C."/>
            <person name="Larralde C."/>
            <person name="Morales-Montor J."/>
            <person name="Limon-Lason J."/>
            <person name="Soberon X."/>
            <person name="Laclette J.P."/>
        </authorList>
    </citation>
    <scope>NUCLEOTIDE SEQUENCE [LARGE SCALE GENOMIC DNA]</scope>
</reference>
<feature type="compositionally biased region" description="Polar residues" evidence="2">
    <location>
        <begin position="22"/>
        <end position="34"/>
    </location>
</feature>
<dbReference type="GO" id="GO:0003677">
    <property type="term" value="F:DNA binding"/>
    <property type="evidence" value="ECO:0007669"/>
    <property type="project" value="UniProtKB-KW"/>
</dbReference>
<dbReference type="EMBL" id="LK028577">
    <property type="protein sequence ID" value="CDS17974.1"/>
    <property type="molecule type" value="Genomic_DNA"/>
</dbReference>
<evidence type="ECO:0000256" key="1">
    <source>
        <dbReference type="RuleBase" id="RU004489"/>
    </source>
</evidence>
<keyword evidence="1" id="KW-0862">Zinc</keyword>
<dbReference type="InterPro" id="IPR003523">
    <property type="entry name" value="Transcription_factor_COE"/>
</dbReference>
<reference evidence="6" key="3">
    <citation type="submission" date="2020-10" db="UniProtKB">
        <authorList>
            <consortium name="WormBaseParasite"/>
        </authorList>
    </citation>
    <scope>IDENTIFICATION</scope>
</reference>
<protein>
    <submittedName>
        <fullName evidence="4 6">Transcription factor coe3</fullName>
    </submittedName>
</protein>
<dbReference type="GO" id="GO:0008270">
    <property type="term" value="F:zinc ion binding"/>
    <property type="evidence" value="ECO:0007669"/>
    <property type="project" value="UniProtKB-KW"/>
</dbReference>
<dbReference type="Gene3D" id="2.60.40.3180">
    <property type="entry name" value="Transcription factor COE1, DNA-binding domain"/>
    <property type="match status" value="1"/>
</dbReference>
<accession>A0A068WDZ4</accession>
<comment type="subcellular location">
    <subcellularLocation>
        <location evidence="1">Nucleus</location>
    </subcellularLocation>
</comment>
<evidence type="ECO:0000313" key="4">
    <source>
        <dbReference type="EMBL" id="CDS17974.1"/>
    </source>
</evidence>
<dbReference type="OrthoDB" id="25246at2759"/>
<name>A0A068WDZ4_ECHGR</name>
<feature type="compositionally biased region" description="Polar residues" evidence="2">
    <location>
        <begin position="98"/>
        <end position="109"/>
    </location>
</feature>
<comment type="similarity">
    <text evidence="1">Belongs to the COE family.</text>
</comment>
<gene>
    <name evidence="4" type="ORF">EgrG_001076500</name>
</gene>
<organism evidence="4">
    <name type="scientific">Echinococcus granulosus</name>
    <name type="common">Hydatid tapeworm</name>
    <dbReference type="NCBI Taxonomy" id="6210"/>
    <lineage>
        <taxon>Eukaryota</taxon>
        <taxon>Metazoa</taxon>
        <taxon>Spiralia</taxon>
        <taxon>Lophotrochozoa</taxon>
        <taxon>Platyhelminthes</taxon>
        <taxon>Cestoda</taxon>
        <taxon>Eucestoda</taxon>
        <taxon>Cyclophyllidea</taxon>
        <taxon>Taeniidae</taxon>
        <taxon>Echinococcus</taxon>
        <taxon>Echinococcus granulosus group</taxon>
    </lineage>
</organism>
<proteinExistence type="inferred from homology"/>
<feature type="domain" description="Transcription factor COE DNA-binding" evidence="3">
    <location>
        <begin position="181"/>
        <end position="323"/>
    </location>
</feature>
<feature type="compositionally biased region" description="Low complexity" evidence="2">
    <location>
        <begin position="1"/>
        <end position="16"/>
    </location>
</feature>
<evidence type="ECO:0000313" key="6">
    <source>
        <dbReference type="WBParaSite" id="EgrG_001076500"/>
    </source>
</evidence>
<dbReference type="GO" id="GO:0005634">
    <property type="term" value="C:nucleus"/>
    <property type="evidence" value="ECO:0007669"/>
    <property type="project" value="UniProtKB-SubCell"/>
</dbReference>
<keyword evidence="1" id="KW-0539">Nucleus</keyword>